<dbReference type="Pfam" id="PF07484">
    <property type="entry name" value="Collar"/>
    <property type="match status" value="1"/>
</dbReference>
<evidence type="ECO:0000313" key="3">
    <source>
        <dbReference type="Proteomes" id="UP000275910"/>
    </source>
</evidence>
<reference evidence="2 3" key="1">
    <citation type="submission" date="2018-10" db="EMBL/GenBank/DDBJ databases">
        <title>The genome of Lysobacter enzymogenes OH11.</title>
        <authorList>
            <person name="Liu F."/>
            <person name="Zhao Y."/>
            <person name="Qian G."/>
            <person name="Chen Y."/>
            <person name="Xu H."/>
        </authorList>
    </citation>
    <scope>NUCLEOTIDE SEQUENCE [LARGE SCALE GENOMIC DNA]</scope>
    <source>
        <strain evidence="2 3">OH11</strain>
    </source>
</reference>
<comment type="caution">
    <text evidence="2">The sequence shown here is derived from an EMBL/GenBank/DDBJ whole genome shotgun (WGS) entry which is preliminary data.</text>
</comment>
<sequence length="176" mass="18315">MSEPYLGEIRLFGFGRVPQGWFACNGQLVSIAENDALYALLGTTYGGDGISTFGLPDLRGRIPVHQGQGPGLSNYVLGQRSGTESVTLIGQQMPQHTHTLVATTLTATAKTPAATLELGALNGDVLYVTDTSGAAAFAANPLSVGAVGGTQPHENQMPTLTAQYCIAQYGVFPSQS</sequence>
<evidence type="ECO:0000259" key="1">
    <source>
        <dbReference type="Pfam" id="PF07484"/>
    </source>
</evidence>
<dbReference type="InterPro" id="IPR037053">
    <property type="entry name" value="Phage_tail_collar_dom_sf"/>
</dbReference>
<dbReference type="AlphaFoldDB" id="A0A3N2RGP6"/>
<accession>A0A3N2RGP6</accession>
<proteinExistence type="predicted"/>
<name>A0A3N2RGP6_LYSEN</name>
<evidence type="ECO:0000313" key="2">
    <source>
        <dbReference type="EMBL" id="ROU06598.1"/>
    </source>
</evidence>
<dbReference type="Gene3D" id="3.90.1340.10">
    <property type="entry name" value="Phage tail collar domain"/>
    <property type="match status" value="1"/>
</dbReference>
<protein>
    <submittedName>
        <fullName evidence="2">Phage tail protein</fullName>
    </submittedName>
</protein>
<dbReference type="EMBL" id="RCTY01000032">
    <property type="protein sequence ID" value="ROU06598.1"/>
    <property type="molecule type" value="Genomic_DNA"/>
</dbReference>
<dbReference type="SUPFAM" id="SSF88874">
    <property type="entry name" value="Receptor-binding domain of short tail fibre protein gp12"/>
    <property type="match status" value="1"/>
</dbReference>
<dbReference type="Proteomes" id="UP000275910">
    <property type="component" value="Unassembled WGS sequence"/>
</dbReference>
<dbReference type="RefSeq" id="WP_123647795.1">
    <property type="nucleotide sequence ID" value="NZ_RCTY01000032.1"/>
</dbReference>
<organism evidence="2 3">
    <name type="scientific">Lysobacter enzymogenes</name>
    <dbReference type="NCBI Taxonomy" id="69"/>
    <lineage>
        <taxon>Bacteria</taxon>
        <taxon>Pseudomonadati</taxon>
        <taxon>Pseudomonadota</taxon>
        <taxon>Gammaproteobacteria</taxon>
        <taxon>Lysobacterales</taxon>
        <taxon>Lysobacteraceae</taxon>
        <taxon>Lysobacter</taxon>
    </lineage>
</organism>
<feature type="domain" description="Phage tail collar" evidence="1">
    <location>
        <begin position="7"/>
        <end position="63"/>
    </location>
</feature>
<gene>
    <name evidence="2" type="ORF">D9T17_12930</name>
</gene>
<dbReference type="InterPro" id="IPR011083">
    <property type="entry name" value="Phage_tail_collar_dom"/>
</dbReference>